<dbReference type="InterPro" id="IPR001387">
    <property type="entry name" value="Cro/C1-type_HTH"/>
</dbReference>
<accession>A0A2V4MSV7</accession>
<keyword evidence="3" id="KW-1185">Reference proteome</keyword>
<dbReference type="PROSITE" id="PS50943">
    <property type="entry name" value="HTH_CROC1"/>
    <property type="match status" value="1"/>
</dbReference>
<evidence type="ECO:0000259" key="1">
    <source>
        <dbReference type="PROSITE" id="PS50943"/>
    </source>
</evidence>
<dbReference type="OrthoDB" id="7206663at2"/>
<feature type="domain" description="HTH cro/C1-type" evidence="1">
    <location>
        <begin position="2"/>
        <end position="46"/>
    </location>
</feature>
<dbReference type="Pfam" id="PF01381">
    <property type="entry name" value="HTH_3"/>
    <property type="match status" value="1"/>
</dbReference>
<gene>
    <name evidence="2" type="ORF">DI396_11090</name>
</gene>
<dbReference type="InterPro" id="IPR010982">
    <property type="entry name" value="Lambda_DNA-bd_dom_sf"/>
</dbReference>
<dbReference type="AlphaFoldDB" id="A0A2V4MSV7"/>
<protein>
    <submittedName>
        <fullName evidence="2">Transcriptional regulator</fullName>
    </submittedName>
</protein>
<evidence type="ECO:0000313" key="3">
    <source>
        <dbReference type="Proteomes" id="UP000248012"/>
    </source>
</evidence>
<dbReference type="EMBL" id="QFVT01000007">
    <property type="protein sequence ID" value="PYC47268.1"/>
    <property type="molecule type" value="Genomic_DNA"/>
</dbReference>
<reference evidence="2 3" key="1">
    <citation type="submission" date="2018-05" db="EMBL/GenBank/DDBJ databases">
        <title>Oceanovita maritima gen. nov., sp. nov., a marine bacterium in the family Rhodobacteraceae isolated from surface seawater of Lundu port Xiamen, China.</title>
        <authorList>
            <person name="Hetharua B.H."/>
            <person name="Min D."/>
            <person name="Liao H."/>
            <person name="Tian Y."/>
        </authorList>
    </citation>
    <scope>NUCLEOTIDE SEQUENCE [LARGE SCALE GENOMIC DNA]</scope>
    <source>
        <strain evidence="2 3">FSX-11</strain>
    </source>
</reference>
<evidence type="ECO:0000313" key="2">
    <source>
        <dbReference type="EMBL" id="PYC47268.1"/>
    </source>
</evidence>
<comment type="caution">
    <text evidence="2">The sequence shown here is derived from an EMBL/GenBank/DDBJ whole genome shotgun (WGS) entry which is preliminary data.</text>
</comment>
<proteinExistence type="predicted"/>
<dbReference type="SUPFAM" id="SSF47413">
    <property type="entry name" value="lambda repressor-like DNA-binding domains"/>
    <property type="match status" value="1"/>
</dbReference>
<organism evidence="2 3">
    <name type="scientific">Litorivita pollutaquae</name>
    <dbReference type="NCBI Taxonomy" id="2200892"/>
    <lineage>
        <taxon>Bacteria</taxon>
        <taxon>Pseudomonadati</taxon>
        <taxon>Pseudomonadota</taxon>
        <taxon>Alphaproteobacteria</taxon>
        <taxon>Rhodobacterales</taxon>
        <taxon>Paracoccaceae</taxon>
        <taxon>Litorivita</taxon>
    </lineage>
</organism>
<dbReference type="GO" id="GO:0003677">
    <property type="term" value="F:DNA binding"/>
    <property type="evidence" value="ECO:0007669"/>
    <property type="project" value="InterPro"/>
</dbReference>
<sequence length="70" mass="7328">MARAALRWSVRDLADKSGITANTISRIENGSDTRTSTIESIRKALEAGGVIFVPENGAGVGVRLAKPTSS</sequence>
<dbReference type="Gene3D" id="1.10.260.40">
    <property type="entry name" value="lambda repressor-like DNA-binding domains"/>
    <property type="match status" value="1"/>
</dbReference>
<dbReference type="CDD" id="cd00093">
    <property type="entry name" value="HTH_XRE"/>
    <property type="match status" value="1"/>
</dbReference>
<name>A0A2V4MSV7_9RHOB</name>
<dbReference type="Proteomes" id="UP000248012">
    <property type="component" value="Unassembled WGS sequence"/>
</dbReference>